<accession>A0ABN9GMH7</accession>
<dbReference type="EMBL" id="CATNWA010018967">
    <property type="protein sequence ID" value="CAI9610520.1"/>
    <property type="molecule type" value="Genomic_DNA"/>
</dbReference>
<evidence type="ECO:0000313" key="3">
    <source>
        <dbReference type="Proteomes" id="UP001162483"/>
    </source>
</evidence>
<evidence type="ECO:0000313" key="2">
    <source>
        <dbReference type="EMBL" id="CAI9610520.1"/>
    </source>
</evidence>
<keyword evidence="3" id="KW-1185">Reference proteome</keyword>
<name>A0ABN9GMH7_9NEOB</name>
<sequence>VSKWSVLPWRVVLLWICTKICAAAPPAQRNADPRVGAISSNGMPPALESATILGTEVPVQAAVSKEVQGLLPCVSRVSIQMNGLSCPRKTWPARPHICEP</sequence>
<comment type="caution">
    <text evidence="2">The sequence shown here is derived from an EMBL/GenBank/DDBJ whole genome shotgun (WGS) entry which is preliminary data.</text>
</comment>
<evidence type="ECO:0008006" key="4">
    <source>
        <dbReference type="Google" id="ProtNLM"/>
    </source>
</evidence>
<evidence type="ECO:0000256" key="1">
    <source>
        <dbReference type="SAM" id="SignalP"/>
    </source>
</evidence>
<feature type="non-terminal residue" evidence="2">
    <location>
        <position position="100"/>
    </location>
</feature>
<dbReference type="Proteomes" id="UP001162483">
    <property type="component" value="Unassembled WGS sequence"/>
</dbReference>
<reference evidence="2" key="1">
    <citation type="submission" date="2023-05" db="EMBL/GenBank/DDBJ databases">
        <authorList>
            <person name="Stuckert A."/>
        </authorList>
    </citation>
    <scope>NUCLEOTIDE SEQUENCE</scope>
</reference>
<organism evidence="2 3">
    <name type="scientific">Staurois parvus</name>
    <dbReference type="NCBI Taxonomy" id="386267"/>
    <lineage>
        <taxon>Eukaryota</taxon>
        <taxon>Metazoa</taxon>
        <taxon>Chordata</taxon>
        <taxon>Craniata</taxon>
        <taxon>Vertebrata</taxon>
        <taxon>Euteleostomi</taxon>
        <taxon>Amphibia</taxon>
        <taxon>Batrachia</taxon>
        <taxon>Anura</taxon>
        <taxon>Neobatrachia</taxon>
        <taxon>Ranoidea</taxon>
        <taxon>Ranidae</taxon>
        <taxon>Staurois</taxon>
    </lineage>
</organism>
<protein>
    <recommendedName>
        <fullName evidence="4">Secreted protein</fullName>
    </recommendedName>
</protein>
<feature type="chain" id="PRO_5045318369" description="Secreted protein" evidence="1">
    <location>
        <begin position="24"/>
        <end position="100"/>
    </location>
</feature>
<gene>
    <name evidence="2" type="ORF">SPARVUS_LOCUS14422905</name>
</gene>
<feature type="non-terminal residue" evidence="2">
    <location>
        <position position="1"/>
    </location>
</feature>
<proteinExistence type="predicted"/>
<feature type="signal peptide" evidence="1">
    <location>
        <begin position="1"/>
        <end position="23"/>
    </location>
</feature>
<keyword evidence="1" id="KW-0732">Signal</keyword>